<dbReference type="GO" id="GO:0016747">
    <property type="term" value="F:acyltransferase activity, transferring groups other than amino-acyl groups"/>
    <property type="evidence" value="ECO:0007669"/>
    <property type="project" value="InterPro"/>
</dbReference>
<dbReference type="STRING" id="929713.NIASO_09380"/>
<evidence type="ECO:0000256" key="2">
    <source>
        <dbReference type="ARBA" id="ARBA00072224"/>
    </source>
</evidence>
<evidence type="ECO:0000313" key="4">
    <source>
        <dbReference type="EMBL" id="AHF15306.1"/>
    </source>
</evidence>
<dbReference type="SUPFAM" id="SSF55729">
    <property type="entry name" value="Acyl-CoA N-acyltransferases (Nat)"/>
    <property type="match status" value="1"/>
</dbReference>
<name>W0F1V5_9BACT</name>
<keyword evidence="5" id="KW-1185">Reference proteome</keyword>
<comment type="similarity">
    <text evidence="1">Belongs to the UPF0039 (ElaA) family.</text>
</comment>
<dbReference type="FunFam" id="3.40.630.30:FF:000035">
    <property type="entry name" value="GNAT family N-acetyltransferase"/>
    <property type="match status" value="1"/>
</dbReference>
<dbReference type="Gene3D" id="3.40.630.30">
    <property type="match status" value="1"/>
</dbReference>
<dbReference type="Pfam" id="PF13673">
    <property type="entry name" value="Acetyltransf_10"/>
    <property type="match status" value="1"/>
</dbReference>
<dbReference type="HOGENOM" id="CLU_056607_3_1_10"/>
<feature type="domain" description="N-acetyltransferase" evidence="3">
    <location>
        <begin position="6"/>
        <end position="146"/>
    </location>
</feature>
<dbReference type="Proteomes" id="UP000003586">
    <property type="component" value="Chromosome"/>
</dbReference>
<dbReference type="InterPro" id="IPR016181">
    <property type="entry name" value="Acyl_CoA_acyltransferase"/>
</dbReference>
<organism evidence="4 5">
    <name type="scientific">Niabella soli DSM 19437</name>
    <dbReference type="NCBI Taxonomy" id="929713"/>
    <lineage>
        <taxon>Bacteria</taxon>
        <taxon>Pseudomonadati</taxon>
        <taxon>Bacteroidota</taxon>
        <taxon>Chitinophagia</taxon>
        <taxon>Chitinophagales</taxon>
        <taxon>Chitinophagaceae</taxon>
        <taxon>Niabella</taxon>
    </lineage>
</organism>
<keyword evidence="4" id="KW-0808">Transferase</keyword>
<dbReference type="EMBL" id="CP007035">
    <property type="protein sequence ID" value="AHF15306.1"/>
    <property type="molecule type" value="Genomic_DNA"/>
</dbReference>
<proteinExistence type="inferred from homology"/>
<sequence>MEWTCKAFADLSTIELYQILQLRAAVFVVEQHCVYQDLDGKDLKGYHLIGWHNGAAVAYTRLLPKDVSYREQSIGRVVTAQTYRALGLGRVLMEQSIEASYRLFGKNPIRIGAQQHLKRFYESLGFQQASDVYEEDGIPHIEMVKS</sequence>
<evidence type="ECO:0000256" key="1">
    <source>
        <dbReference type="ARBA" id="ARBA00009623"/>
    </source>
</evidence>
<dbReference type="eggNOG" id="COG2153">
    <property type="taxonomic scope" value="Bacteria"/>
</dbReference>
<dbReference type="KEGG" id="nso:NIASO_09380"/>
<gene>
    <name evidence="4" type="ORF">NIASO_09380</name>
</gene>
<dbReference type="AlphaFoldDB" id="W0F1V5"/>
<dbReference type="PROSITE" id="PS51186">
    <property type="entry name" value="GNAT"/>
    <property type="match status" value="1"/>
</dbReference>
<evidence type="ECO:0000313" key="5">
    <source>
        <dbReference type="Proteomes" id="UP000003586"/>
    </source>
</evidence>
<evidence type="ECO:0000259" key="3">
    <source>
        <dbReference type="PROSITE" id="PS51186"/>
    </source>
</evidence>
<accession>W0F1V5</accession>
<dbReference type="CDD" id="cd04301">
    <property type="entry name" value="NAT_SF"/>
    <property type="match status" value="1"/>
</dbReference>
<reference evidence="4 5" key="1">
    <citation type="submission" date="2013-12" db="EMBL/GenBank/DDBJ databases">
        <authorList>
            <consortium name="DOE Joint Genome Institute"/>
            <person name="Eisen J."/>
            <person name="Huntemann M."/>
            <person name="Han J."/>
            <person name="Chen A."/>
            <person name="Kyrpides N."/>
            <person name="Mavromatis K."/>
            <person name="Markowitz V."/>
            <person name="Palaniappan K."/>
            <person name="Ivanova N."/>
            <person name="Schaumberg A."/>
            <person name="Pati A."/>
            <person name="Liolios K."/>
            <person name="Nordberg H.P."/>
            <person name="Cantor M.N."/>
            <person name="Hua S.X."/>
            <person name="Woyke T."/>
        </authorList>
    </citation>
    <scope>NUCLEOTIDE SEQUENCE [LARGE SCALE GENOMIC DNA]</scope>
    <source>
        <strain evidence="5">DSM 19437</strain>
    </source>
</reference>
<dbReference type="InterPro" id="IPR000182">
    <property type="entry name" value="GNAT_dom"/>
</dbReference>
<protein>
    <recommendedName>
        <fullName evidence="2">Protein ElaA</fullName>
    </recommendedName>
</protein>